<dbReference type="eggNOG" id="ENOG5032Z46">
    <property type="taxonomic scope" value="Bacteria"/>
</dbReference>
<dbReference type="OrthoDB" id="8702413at2"/>
<dbReference type="HOGENOM" id="CLU_130962_0_0_4"/>
<dbReference type="Proteomes" id="UP000002743">
    <property type="component" value="Chromosome"/>
</dbReference>
<dbReference type="RefSeq" id="WP_015830284.1">
    <property type="nucleotide sequence ID" value="NC_012969.1"/>
</dbReference>
<dbReference type="Pfam" id="PF20557">
    <property type="entry name" value="DnaT_2"/>
    <property type="match status" value="1"/>
</dbReference>
<reference evidence="3" key="1">
    <citation type="submission" date="2009-07" db="EMBL/GenBank/DDBJ databases">
        <title>Complete sequence of chromosome of Methylovorus sp. SIP3-4.</title>
        <authorList>
            <person name="Lucas S."/>
            <person name="Copeland A."/>
            <person name="Lapidus A."/>
            <person name="Glavina del Rio T."/>
            <person name="Tice H."/>
            <person name="Bruce D."/>
            <person name="Goodwin L."/>
            <person name="Pitluck S."/>
            <person name="Clum A."/>
            <person name="Larimer F."/>
            <person name="Land M."/>
            <person name="Hauser L."/>
            <person name="Kyrpides N."/>
            <person name="Mikhailova N."/>
            <person name="Kayluzhnaya M."/>
            <person name="Chistoserdova L."/>
        </authorList>
    </citation>
    <scope>NUCLEOTIDE SEQUENCE [LARGE SCALE GENOMIC DNA]</scope>
    <source>
        <strain evidence="3">SIP3-4</strain>
    </source>
</reference>
<evidence type="ECO:0000259" key="1">
    <source>
        <dbReference type="Pfam" id="PF20557"/>
    </source>
</evidence>
<feature type="domain" description="Putative DnaT-like" evidence="1">
    <location>
        <begin position="1"/>
        <end position="167"/>
    </location>
</feature>
<evidence type="ECO:0000313" key="2">
    <source>
        <dbReference type="EMBL" id="ACT50869.1"/>
    </source>
</evidence>
<sequence>MTLIVEDGTGKADAESYSDVAFADAYHARRLNSEWAPLDAAIKEAHLIKATEYLDAKYGAKWIGSRKIALQALSWPRVDAVVDGVEVDADSVPIQIVRACAELAFKSFKLAGQLQPDLKRAKLKVKVDVIETEYDPNSPEQTRYQAVETMIAPFIQSAFAQVRLERA</sequence>
<dbReference type="KEGG" id="mei:Msip34_1624"/>
<organism evidence="2 3">
    <name type="scientific">Methylovorus glucosotrophus (strain SIP3-4)</name>
    <dbReference type="NCBI Taxonomy" id="582744"/>
    <lineage>
        <taxon>Bacteria</taxon>
        <taxon>Pseudomonadati</taxon>
        <taxon>Pseudomonadota</taxon>
        <taxon>Betaproteobacteria</taxon>
        <taxon>Nitrosomonadales</taxon>
        <taxon>Methylophilaceae</taxon>
        <taxon>Methylovorus</taxon>
    </lineage>
</organism>
<keyword evidence="3" id="KW-1185">Reference proteome</keyword>
<proteinExistence type="predicted"/>
<evidence type="ECO:0000313" key="3">
    <source>
        <dbReference type="Proteomes" id="UP000002743"/>
    </source>
</evidence>
<dbReference type="AlphaFoldDB" id="C6XE94"/>
<gene>
    <name evidence="2" type="ordered locus">Msip34_1624</name>
</gene>
<accession>C6XE94</accession>
<reference evidence="2 3" key="2">
    <citation type="journal article" date="2011" name="J. Bacteriol.">
        <title>Genomes of three methylotrophs from a single niche uncover genetic and metabolic divergence of Methylophilaceae.</title>
        <authorList>
            <person name="Lapidus A."/>
            <person name="Clum A."/>
            <person name="Labutti K."/>
            <person name="Kaluzhnaya M.G."/>
            <person name="Lim S."/>
            <person name="Beck D.A."/>
            <person name="Glavina Del Rio T."/>
            <person name="Nolan M."/>
            <person name="Mavromatis K."/>
            <person name="Huntemann M."/>
            <person name="Lucas S."/>
            <person name="Lidstrom M.E."/>
            <person name="Ivanova N."/>
            <person name="Chistoserdova L."/>
        </authorList>
    </citation>
    <scope>NUCLEOTIDE SEQUENCE [LARGE SCALE GENOMIC DNA]</scope>
    <source>
        <strain evidence="2 3">SIP3-4</strain>
    </source>
</reference>
<dbReference type="EMBL" id="CP001674">
    <property type="protein sequence ID" value="ACT50869.1"/>
    <property type="molecule type" value="Genomic_DNA"/>
</dbReference>
<dbReference type="STRING" id="582744.Msip34_1624"/>
<dbReference type="InterPro" id="IPR046787">
    <property type="entry name" value="DnaT_2"/>
</dbReference>
<protein>
    <recommendedName>
        <fullName evidence="1">Putative DnaT-like domain-containing protein</fullName>
    </recommendedName>
</protein>
<name>C6XE94_METGS</name>